<sequence length="289" mass="32932">MVTFCLICSLSGINAQEKVKEPLNVIVFGAHPDDSDNKMGGTAALFAQMGHRVKFVSVINGDAGHYEKGGGHLAKIRRKEAQEAGKRLGIEYTVLDNHDGELFPTIEVRHQVIREIRKWDADIVLTHRPVDYHPDHRYTGVLVQDAAYLVIVPNVTPDTPPLKKNPVFLYLQDHFQKPNEFKADITVDITSVFDKKMDALDAHTSQFYEWLPWTAGKLLDVPKTEKEKREFLNKGWSRPISDKTRASLTKWYGSQKAMKAKHAESFEICEYGKQPTDEEIRELFPMLNN</sequence>
<keyword evidence="2" id="KW-1185">Reference proteome</keyword>
<proteinExistence type="predicted"/>
<evidence type="ECO:0000313" key="2">
    <source>
        <dbReference type="Proteomes" id="UP000662373"/>
    </source>
</evidence>
<evidence type="ECO:0000313" key="1">
    <source>
        <dbReference type="EMBL" id="MBJ7882116.1"/>
    </source>
</evidence>
<dbReference type="GO" id="GO:0016811">
    <property type="term" value="F:hydrolase activity, acting on carbon-nitrogen (but not peptide) bonds, in linear amides"/>
    <property type="evidence" value="ECO:0007669"/>
    <property type="project" value="TreeGrafter"/>
</dbReference>
<dbReference type="EMBL" id="JAEHJZ010000038">
    <property type="protein sequence ID" value="MBJ7882116.1"/>
    <property type="molecule type" value="Genomic_DNA"/>
</dbReference>
<dbReference type="SUPFAM" id="SSF102588">
    <property type="entry name" value="LmbE-like"/>
    <property type="match status" value="1"/>
</dbReference>
<comment type="caution">
    <text evidence="1">The sequence shown here is derived from an EMBL/GenBank/DDBJ whole genome shotgun (WGS) entry which is preliminary data.</text>
</comment>
<dbReference type="PANTHER" id="PTHR12993">
    <property type="entry name" value="N-ACETYLGLUCOSAMINYL-PHOSPHATIDYLINOSITOL DE-N-ACETYLASE-RELATED"/>
    <property type="match status" value="1"/>
</dbReference>
<protein>
    <submittedName>
        <fullName evidence="1">PIG-L family deacetylase</fullName>
    </submittedName>
</protein>
<gene>
    <name evidence="1" type="ORF">JEM65_15890</name>
</gene>
<accession>A0A934KVK2</accession>
<dbReference type="InterPro" id="IPR003737">
    <property type="entry name" value="GlcNAc_PI_deacetylase-related"/>
</dbReference>
<reference evidence="1 2" key="1">
    <citation type="submission" date="2020-09" db="EMBL/GenBank/DDBJ databases">
        <title>Draft genome of Gelidibacter salicanalis PAMC21136.</title>
        <authorList>
            <person name="Park H."/>
        </authorList>
    </citation>
    <scope>NUCLEOTIDE SEQUENCE [LARGE SCALE GENOMIC DNA]</scope>
    <source>
        <strain evidence="1 2">PAMC21136</strain>
    </source>
</reference>
<name>A0A934KVK2_9FLAO</name>
<organism evidence="1 2">
    <name type="scientific">Gelidibacter salicanalis</name>
    <dbReference type="NCBI Taxonomy" id="291193"/>
    <lineage>
        <taxon>Bacteria</taxon>
        <taxon>Pseudomonadati</taxon>
        <taxon>Bacteroidota</taxon>
        <taxon>Flavobacteriia</taxon>
        <taxon>Flavobacteriales</taxon>
        <taxon>Flavobacteriaceae</taxon>
        <taxon>Gelidibacter</taxon>
    </lineage>
</organism>
<dbReference type="Gene3D" id="3.40.50.10320">
    <property type="entry name" value="LmbE-like"/>
    <property type="match status" value="1"/>
</dbReference>
<dbReference type="Proteomes" id="UP000662373">
    <property type="component" value="Unassembled WGS sequence"/>
</dbReference>
<dbReference type="InterPro" id="IPR024078">
    <property type="entry name" value="LmbE-like_dom_sf"/>
</dbReference>
<dbReference type="Pfam" id="PF02585">
    <property type="entry name" value="PIG-L"/>
    <property type="match status" value="1"/>
</dbReference>
<dbReference type="PANTHER" id="PTHR12993:SF30">
    <property type="entry name" value="N-ACETYL-ALPHA-D-GLUCOSAMINYL L-MALATE DEACETYLASE 1"/>
    <property type="match status" value="1"/>
</dbReference>
<dbReference type="AlphaFoldDB" id="A0A934KVK2"/>